<dbReference type="EMBL" id="JASNQZ010000011">
    <property type="protein sequence ID" value="KAL0951765.1"/>
    <property type="molecule type" value="Genomic_DNA"/>
</dbReference>
<evidence type="ECO:0000313" key="3">
    <source>
        <dbReference type="Proteomes" id="UP001556367"/>
    </source>
</evidence>
<name>A0ABR3J8E6_9AGAR</name>
<reference evidence="3" key="1">
    <citation type="submission" date="2024-06" db="EMBL/GenBank/DDBJ databases">
        <title>Multi-omics analyses provide insights into the biosynthesis of the anticancer antibiotic pleurotin in Hohenbuehelia grisea.</title>
        <authorList>
            <person name="Weaver J.A."/>
            <person name="Alberti F."/>
        </authorList>
    </citation>
    <scope>NUCLEOTIDE SEQUENCE [LARGE SCALE GENOMIC DNA]</scope>
    <source>
        <strain evidence="3">T-177</strain>
    </source>
</reference>
<feature type="signal peptide" evidence="1">
    <location>
        <begin position="1"/>
        <end position="22"/>
    </location>
</feature>
<sequence>MRSFYLLSAAQILLWSIPSVLAQGNTTCSDSALDWYTVFVGETPCRTYERLRQVCNSQYRVGSQNPNTPPDFCEDQVADCCCNSVAFSLSMLCLTCQQGTRTAVNGFDAGVNAYQQYLTGSRTRFCSPNTNQTLPAAIQRAVCNNNIKISNTLYGIFWGDGQWF</sequence>
<evidence type="ECO:0000313" key="2">
    <source>
        <dbReference type="EMBL" id="KAL0951765.1"/>
    </source>
</evidence>
<keyword evidence="1" id="KW-0732">Signal</keyword>
<dbReference type="Proteomes" id="UP001556367">
    <property type="component" value="Unassembled WGS sequence"/>
</dbReference>
<accession>A0ABR3J8E6</accession>
<comment type="caution">
    <text evidence="2">The sequence shown here is derived from an EMBL/GenBank/DDBJ whole genome shotgun (WGS) entry which is preliminary data.</text>
</comment>
<gene>
    <name evidence="2" type="ORF">HGRIS_008437</name>
</gene>
<organism evidence="2 3">
    <name type="scientific">Hohenbuehelia grisea</name>
    <dbReference type="NCBI Taxonomy" id="104357"/>
    <lineage>
        <taxon>Eukaryota</taxon>
        <taxon>Fungi</taxon>
        <taxon>Dikarya</taxon>
        <taxon>Basidiomycota</taxon>
        <taxon>Agaricomycotina</taxon>
        <taxon>Agaricomycetes</taxon>
        <taxon>Agaricomycetidae</taxon>
        <taxon>Agaricales</taxon>
        <taxon>Pleurotineae</taxon>
        <taxon>Pleurotaceae</taxon>
        <taxon>Hohenbuehelia</taxon>
    </lineage>
</organism>
<keyword evidence="3" id="KW-1185">Reference proteome</keyword>
<evidence type="ECO:0000256" key="1">
    <source>
        <dbReference type="SAM" id="SignalP"/>
    </source>
</evidence>
<protein>
    <submittedName>
        <fullName evidence="2">Uncharacterized protein</fullName>
    </submittedName>
</protein>
<proteinExistence type="predicted"/>
<feature type="chain" id="PRO_5045241384" evidence="1">
    <location>
        <begin position="23"/>
        <end position="164"/>
    </location>
</feature>